<dbReference type="SUPFAM" id="SSF47336">
    <property type="entry name" value="ACP-like"/>
    <property type="match status" value="1"/>
</dbReference>
<evidence type="ECO:0000313" key="3">
    <source>
        <dbReference type="EMBL" id="KAF2193427.1"/>
    </source>
</evidence>
<dbReference type="EMBL" id="ML994613">
    <property type="protein sequence ID" value="KAF2193427.1"/>
    <property type="molecule type" value="Genomic_DNA"/>
</dbReference>
<reference evidence="3" key="1">
    <citation type="journal article" date="2020" name="Stud. Mycol.">
        <title>101 Dothideomycetes genomes: a test case for predicting lifestyles and emergence of pathogens.</title>
        <authorList>
            <person name="Haridas S."/>
            <person name="Albert R."/>
            <person name="Binder M."/>
            <person name="Bloem J."/>
            <person name="Labutti K."/>
            <person name="Salamov A."/>
            <person name="Andreopoulos B."/>
            <person name="Baker S."/>
            <person name="Barry K."/>
            <person name="Bills G."/>
            <person name="Bluhm B."/>
            <person name="Cannon C."/>
            <person name="Castanera R."/>
            <person name="Culley D."/>
            <person name="Daum C."/>
            <person name="Ezra D."/>
            <person name="Gonzalez J."/>
            <person name="Henrissat B."/>
            <person name="Kuo A."/>
            <person name="Liang C."/>
            <person name="Lipzen A."/>
            <person name="Lutzoni F."/>
            <person name="Magnuson J."/>
            <person name="Mondo S."/>
            <person name="Nolan M."/>
            <person name="Ohm R."/>
            <person name="Pangilinan J."/>
            <person name="Park H.-J."/>
            <person name="Ramirez L."/>
            <person name="Alfaro M."/>
            <person name="Sun H."/>
            <person name="Tritt A."/>
            <person name="Yoshinaga Y."/>
            <person name="Zwiers L.-H."/>
            <person name="Turgeon B."/>
            <person name="Goodwin S."/>
            <person name="Spatafora J."/>
            <person name="Crous P."/>
            <person name="Grigoriev I."/>
        </authorList>
    </citation>
    <scope>NUCLEOTIDE SEQUENCE</scope>
    <source>
        <strain evidence="3">CBS 207.26</strain>
    </source>
</reference>
<organism evidence="3 4">
    <name type="scientific">Zopfia rhizophila CBS 207.26</name>
    <dbReference type="NCBI Taxonomy" id="1314779"/>
    <lineage>
        <taxon>Eukaryota</taxon>
        <taxon>Fungi</taxon>
        <taxon>Dikarya</taxon>
        <taxon>Ascomycota</taxon>
        <taxon>Pezizomycotina</taxon>
        <taxon>Dothideomycetes</taxon>
        <taxon>Dothideomycetes incertae sedis</taxon>
        <taxon>Zopfiaceae</taxon>
        <taxon>Zopfia</taxon>
    </lineage>
</organism>
<dbReference type="AlphaFoldDB" id="A0A6A6EML3"/>
<dbReference type="Proteomes" id="UP000800200">
    <property type="component" value="Unassembled WGS sequence"/>
</dbReference>
<gene>
    <name evidence="3" type="ORF">K469DRAFT_745045</name>
</gene>
<feature type="region of interest" description="Disordered" evidence="1">
    <location>
        <begin position="206"/>
        <end position="247"/>
    </location>
</feature>
<accession>A0A6A6EML3</accession>
<feature type="domain" description="Carrier" evidence="2">
    <location>
        <begin position="245"/>
        <end position="321"/>
    </location>
</feature>
<evidence type="ECO:0000256" key="1">
    <source>
        <dbReference type="SAM" id="MobiDB-lite"/>
    </source>
</evidence>
<feature type="region of interest" description="Disordered" evidence="1">
    <location>
        <begin position="338"/>
        <end position="360"/>
    </location>
</feature>
<name>A0A6A6EML3_9PEZI</name>
<dbReference type="OrthoDB" id="429813at2759"/>
<evidence type="ECO:0000313" key="4">
    <source>
        <dbReference type="Proteomes" id="UP000800200"/>
    </source>
</evidence>
<dbReference type="PROSITE" id="PS50075">
    <property type="entry name" value="CARRIER"/>
    <property type="match status" value="1"/>
</dbReference>
<dbReference type="InterPro" id="IPR009081">
    <property type="entry name" value="PP-bd_ACP"/>
</dbReference>
<evidence type="ECO:0000259" key="2">
    <source>
        <dbReference type="PROSITE" id="PS50075"/>
    </source>
</evidence>
<dbReference type="InterPro" id="IPR036736">
    <property type="entry name" value="ACP-like_sf"/>
</dbReference>
<keyword evidence="4" id="KW-1185">Reference proteome</keyword>
<dbReference type="Gene3D" id="1.10.1200.10">
    <property type="entry name" value="ACP-like"/>
    <property type="match status" value="1"/>
</dbReference>
<proteinExistence type="predicted"/>
<protein>
    <recommendedName>
        <fullName evidence="2">Carrier domain-containing protein</fullName>
    </recommendedName>
</protein>
<sequence length="360" mass="39924">MRYYGHSDSYRLRSDWIRHVKSTCSWRNWYPSNHGNSQSIRHFQDLQRNHWYIALEQLLYRKAWLSLPWTTRGSTIDRLDNCETVERLIPKRAFGLFSRVMHYAPFFKGISSLAVDGNEAVAVVKLAGNQPGQVVTKVLFDAVCQMDSPLDWLVYAKFMFTEGTQPIGDVFVCSSKREVVAMMAGVQSAKVDISKLRKSLMSANLDASPPQLQRSDPIPFNATSAVDVSSSGTKSTPGPPTPSEERVDTGIKEIISNYTGLHPADIPRDSVLVDLGIDSLSSIEFVAELLWNFGVELGAEELGDMTLDDLTQRLEKSTSSEAHTRVDTDTASGTILDASHMLPPSPLYENNSPIGPTAVP</sequence>
<dbReference type="Pfam" id="PF00550">
    <property type="entry name" value="PP-binding"/>
    <property type="match status" value="1"/>
</dbReference>